<evidence type="ECO:0000313" key="1">
    <source>
        <dbReference type="EMBL" id="MVQ50932.1"/>
    </source>
</evidence>
<gene>
    <name evidence="1" type="ORF">GON03_17230</name>
</gene>
<name>A0A6L6XVU8_9ACTN</name>
<organism evidence="1 2">
    <name type="scientific">Nocardioides agri</name>
    <dbReference type="NCBI Taxonomy" id="2682843"/>
    <lineage>
        <taxon>Bacteria</taxon>
        <taxon>Bacillati</taxon>
        <taxon>Actinomycetota</taxon>
        <taxon>Actinomycetes</taxon>
        <taxon>Propionibacteriales</taxon>
        <taxon>Nocardioidaceae</taxon>
        <taxon>Nocardioides</taxon>
    </lineage>
</organism>
<reference evidence="1 2" key="1">
    <citation type="submission" date="2019-12" db="EMBL/GenBank/DDBJ databases">
        <authorList>
            <person name="Huq M.A."/>
        </authorList>
    </citation>
    <scope>NUCLEOTIDE SEQUENCE [LARGE SCALE GENOMIC DNA]</scope>
    <source>
        <strain evidence="1 2">MAH-18</strain>
    </source>
</reference>
<dbReference type="EMBL" id="WSEK01000004">
    <property type="protein sequence ID" value="MVQ50932.1"/>
    <property type="molecule type" value="Genomic_DNA"/>
</dbReference>
<dbReference type="SUPFAM" id="SSF55961">
    <property type="entry name" value="Bet v1-like"/>
    <property type="match status" value="1"/>
</dbReference>
<proteinExistence type="predicted"/>
<protein>
    <submittedName>
        <fullName evidence="1">DUF2505 family protein</fullName>
    </submittedName>
</protein>
<sequence>MMGRMHFTHTMTYDASLAEVGAMLDDPAYRDRVIVAQKSIEGTATFEQVGDRVVVVVDVVQPADDIPGFARKFVGNRINVVQREEWTSADHADLHVTIPGRPGQMVGSIELTEAGGVTTETVDCEITVHIPLVGGKLERLIGDLLLKALRAEEQVARDYLSR</sequence>
<dbReference type="Pfam" id="PF10698">
    <property type="entry name" value="DUF2505"/>
    <property type="match status" value="1"/>
</dbReference>
<dbReference type="Proteomes" id="UP000473525">
    <property type="component" value="Unassembled WGS sequence"/>
</dbReference>
<dbReference type="InterPro" id="IPR019639">
    <property type="entry name" value="DUF2505"/>
</dbReference>
<accession>A0A6L6XVU8</accession>
<comment type="caution">
    <text evidence="1">The sequence shown here is derived from an EMBL/GenBank/DDBJ whole genome shotgun (WGS) entry which is preliminary data.</text>
</comment>
<keyword evidence="2" id="KW-1185">Reference proteome</keyword>
<evidence type="ECO:0000313" key="2">
    <source>
        <dbReference type="Proteomes" id="UP000473525"/>
    </source>
</evidence>
<dbReference type="AlphaFoldDB" id="A0A6L6XVU8"/>